<evidence type="ECO:0000256" key="1">
    <source>
        <dbReference type="SAM" id="MobiDB-lite"/>
    </source>
</evidence>
<reference evidence="4" key="1">
    <citation type="submission" date="2025-08" db="UniProtKB">
        <authorList>
            <consortium name="RefSeq"/>
        </authorList>
    </citation>
    <scope>IDENTIFICATION</scope>
</reference>
<keyword evidence="3" id="KW-1185">Reference proteome</keyword>
<dbReference type="Proteomes" id="UP000515145">
    <property type="component" value="Chromosome 24"/>
</dbReference>
<dbReference type="RefSeq" id="XP_028253708.1">
    <property type="nucleotide sequence ID" value="XM_028397907.1"/>
</dbReference>
<name>A0A6P7HI96_9TELE</name>
<protein>
    <submittedName>
        <fullName evidence="4">Armadillo-like helical domain-containing protein 4</fullName>
    </submittedName>
</protein>
<organism evidence="3 4">
    <name type="scientific">Parambassis ranga</name>
    <name type="common">Indian glassy fish</name>
    <dbReference type="NCBI Taxonomy" id="210632"/>
    <lineage>
        <taxon>Eukaryota</taxon>
        <taxon>Metazoa</taxon>
        <taxon>Chordata</taxon>
        <taxon>Craniata</taxon>
        <taxon>Vertebrata</taxon>
        <taxon>Euteleostomi</taxon>
        <taxon>Actinopterygii</taxon>
        <taxon>Neopterygii</taxon>
        <taxon>Teleostei</taxon>
        <taxon>Neoteleostei</taxon>
        <taxon>Acanthomorphata</taxon>
        <taxon>Ovalentaria</taxon>
        <taxon>Ambassidae</taxon>
        <taxon>Parambassis</taxon>
    </lineage>
</organism>
<dbReference type="GeneID" id="114429058"/>
<dbReference type="PANTHER" id="PTHR21585">
    <property type="entry name" value="FULL-LENGTH CDNA CLONE CS0DC025YL05 OF NEUROBLASTOMA"/>
    <property type="match status" value="1"/>
</dbReference>
<dbReference type="InterPro" id="IPR031524">
    <property type="entry name" value="ARMH4"/>
</dbReference>
<feature type="compositionally biased region" description="Acidic residues" evidence="1">
    <location>
        <begin position="1"/>
        <end position="29"/>
    </location>
</feature>
<evidence type="ECO:0000313" key="4">
    <source>
        <dbReference type="RefSeq" id="XP_028253708.1"/>
    </source>
</evidence>
<keyword evidence="2" id="KW-1133">Transmembrane helix</keyword>
<dbReference type="AlphaFoldDB" id="A0A6P7HI96"/>
<evidence type="ECO:0000256" key="2">
    <source>
        <dbReference type="SAM" id="Phobius"/>
    </source>
</evidence>
<proteinExistence type="predicted"/>
<feature type="transmembrane region" description="Helical" evidence="2">
    <location>
        <begin position="75"/>
        <end position="96"/>
    </location>
</feature>
<dbReference type="InParanoid" id="A0A6P7HI96"/>
<accession>A0A6P7HI96</accession>
<gene>
    <name evidence="4" type="primary">LOC114429058</name>
</gene>
<dbReference type="OrthoDB" id="9904542at2759"/>
<dbReference type="PANTHER" id="PTHR21585:SF0">
    <property type="entry name" value="ARMADILLO-LIKE HELICAL DOMAIN-CONTAINING PROTEIN 4"/>
    <property type="match status" value="1"/>
</dbReference>
<keyword evidence="2" id="KW-0472">Membrane</keyword>
<feature type="region of interest" description="Disordered" evidence="1">
    <location>
        <begin position="1"/>
        <end position="49"/>
    </location>
</feature>
<sequence>MESEEETDEDEEDENSEESVEEESEEDLTEAPKTSSTQPPYSLIPPPPVWVQRNQGLMRSWVELIREKAGYVSGMLAPVGIGITGALLIVGALYSIRMIHRKRRNSFKHQRRKVRQPEQPREPGTSRQDQAMLLADSSEDEF</sequence>
<evidence type="ECO:0000313" key="3">
    <source>
        <dbReference type="Proteomes" id="UP000515145"/>
    </source>
</evidence>
<feature type="region of interest" description="Disordered" evidence="1">
    <location>
        <begin position="104"/>
        <end position="142"/>
    </location>
</feature>
<feature type="compositionally biased region" description="Basic residues" evidence="1">
    <location>
        <begin position="104"/>
        <end position="114"/>
    </location>
</feature>
<keyword evidence="2" id="KW-0812">Transmembrane</keyword>